<gene>
    <name evidence="1" type="ORF">MJ923_10685</name>
</gene>
<comment type="caution">
    <text evidence="1">The sequence shown here is derived from an EMBL/GenBank/DDBJ whole genome shotgun (WGS) entry which is preliminary data.</text>
</comment>
<dbReference type="Pfam" id="PF07070">
    <property type="entry name" value="Spo0M"/>
    <property type="match status" value="1"/>
</dbReference>
<evidence type="ECO:0000313" key="2">
    <source>
        <dbReference type="Proteomes" id="UP001297581"/>
    </source>
</evidence>
<dbReference type="Proteomes" id="UP001297581">
    <property type="component" value="Unassembled WGS sequence"/>
</dbReference>
<name>A0AAJ1BIX5_9GAMM</name>
<accession>A0AAJ1BIX5</accession>
<dbReference type="PANTHER" id="PTHR40053">
    <property type="entry name" value="SPORULATION-CONTROL PROTEIN SPO0M"/>
    <property type="match status" value="1"/>
</dbReference>
<sequence length="246" mass="27193">MFKKLLAAVGIGSAKVDTQLHQSRLFPGQEFEATIVIQGGDVPQKVEGIDLALMTRVKVSGENGDFFKNHCLAKWRVAKSFEIQPGQVLEIPFKGQLHPETPFTALPVRNNQCQVWLQTGVDIDVALDPSDNDAIEILPTPVLEHVLTAMNELGFALTKADVEQGFLNAPGFRSRSGCYQELEFHPRSFGFSSLREVEISLVCDTAETHLLIELDRAFRGDGYTAFSLANNASASDVLTRLKQHIR</sequence>
<organism evidence="1 2">
    <name type="scientific">Shewanella zhuhaiensis</name>
    <dbReference type="NCBI Taxonomy" id="2919576"/>
    <lineage>
        <taxon>Bacteria</taxon>
        <taxon>Pseudomonadati</taxon>
        <taxon>Pseudomonadota</taxon>
        <taxon>Gammaproteobacteria</taxon>
        <taxon>Alteromonadales</taxon>
        <taxon>Shewanellaceae</taxon>
        <taxon>Shewanella</taxon>
    </lineage>
</organism>
<dbReference type="PANTHER" id="PTHR40053:SF1">
    <property type="entry name" value="SPORULATION-CONTROL PROTEIN SPO0M"/>
    <property type="match status" value="1"/>
</dbReference>
<dbReference type="InterPro" id="IPR009776">
    <property type="entry name" value="Spore_0_M"/>
</dbReference>
<dbReference type="RefSeq" id="WP_240591068.1">
    <property type="nucleotide sequence ID" value="NZ_JAKUDL010000003.1"/>
</dbReference>
<protein>
    <submittedName>
        <fullName evidence="1">Sporulation protein</fullName>
    </submittedName>
</protein>
<reference evidence="1 2" key="1">
    <citation type="submission" date="2022-02" db="EMBL/GenBank/DDBJ databases">
        <title>The genome sequence of Shewanella sp. 3B26.</title>
        <authorList>
            <person name="Du J."/>
        </authorList>
    </citation>
    <scope>NUCLEOTIDE SEQUENCE [LARGE SCALE GENOMIC DNA]</scope>
    <source>
        <strain evidence="1 2">3B26</strain>
    </source>
</reference>
<dbReference type="EMBL" id="JAKUDL010000003">
    <property type="protein sequence ID" value="MCH4294767.1"/>
    <property type="molecule type" value="Genomic_DNA"/>
</dbReference>
<proteinExistence type="predicted"/>
<evidence type="ECO:0000313" key="1">
    <source>
        <dbReference type="EMBL" id="MCH4294767.1"/>
    </source>
</evidence>
<keyword evidence="2" id="KW-1185">Reference proteome</keyword>
<dbReference type="AlphaFoldDB" id="A0AAJ1BIX5"/>